<dbReference type="PIRSF" id="PIRSF037834">
    <property type="entry name" value="PA_CoA_Oase3"/>
    <property type="match status" value="1"/>
</dbReference>
<dbReference type="NCBIfam" id="TIGR02158">
    <property type="entry name" value="PA_CoA_Oxy3"/>
    <property type="match status" value="1"/>
</dbReference>
<dbReference type="PANTHER" id="PTHR30458">
    <property type="entry name" value="PHENYLACETIC ACID DEGRADATION PROTEIN PAA"/>
    <property type="match status" value="1"/>
</dbReference>
<dbReference type="SUPFAM" id="SSF47240">
    <property type="entry name" value="Ferritin-like"/>
    <property type="match status" value="1"/>
</dbReference>
<dbReference type="Pfam" id="PF05138">
    <property type="entry name" value="PaaA_PaaC"/>
    <property type="match status" value="1"/>
</dbReference>
<evidence type="ECO:0000313" key="2">
    <source>
        <dbReference type="Proteomes" id="UP000215224"/>
    </source>
</evidence>
<dbReference type="PANTHER" id="PTHR30458:SF0">
    <property type="entry name" value="1,2-PHENYLACETYL-COA EPOXIDASE, SUBUNIT C"/>
    <property type="match status" value="1"/>
</dbReference>
<dbReference type="Gene3D" id="1.20.1260.10">
    <property type="match status" value="1"/>
</dbReference>
<dbReference type="Proteomes" id="UP000215224">
    <property type="component" value="Chromosome"/>
</dbReference>
<sequence>MFSTAAEAVQNEKYKQPLIELLYQLADDDFILAYRGSEWLGLAPHIEEDVAFSSINQDTMGHASMFYQLLEDLNEGPVDCLAHARPANERLNAVLLEMVNGPGTYLIEPKYDWAFTVVRHYFYTVAKKVKIESLKNSSYEPLKHIALKINMELYYHLLHWKTWFKQLCLSNDDAKKRMIQAINTVIAEFDGVLSLGALANEMQEHQIIEGEDLLRQRWMNEMKNVFSEIEIPFPLKIEMKSGNGRLKEHTEDLTEALKTLSEVYRTDPAASW</sequence>
<dbReference type="InterPro" id="IPR052703">
    <property type="entry name" value="Aromatic_CoA_ox/epox"/>
</dbReference>
<name>A0A223KY99_9BACI</name>
<dbReference type="STRING" id="1314751.GCA_001591425_04443"/>
<keyword evidence="2" id="KW-1185">Reference proteome</keyword>
<dbReference type="AlphaFoldDB" id="A0A223KY99"/>
<dbReference type="InterPro" id="IPR009078">
    <property type="entry name" value="Ferritin-like_SF"/>
</dbReference>
<dbReference type="EMBL" id="CP018866">
    <property type="protein sequence ID" value="AST94318.1"/>
    <property type="molecule type" value="Genomic_DNA"/>
</dbReference>
<dbReference type="InterPro" id="IPR007814">
    <property type="entry name" value="PaaA_PaaC"/>
</dbReference>
<dbReference type="KEGG" id="bcoh:BC6307_11070"/>
<gene>
    <name evidence="1" type="ORF">BC6307_11070</name>
</gene>
<dbReference type="InterPro" id="IPR011882">
    <property type="entry name" value="PaaC"/>
</dbReference>
<organism evidence="1 2">
    <name type="scientific">Sutcliffiella cohnii</name>
    <dbReference type="NCBI Taxonomy" id="33932"/>
    <lineage>
        <taxon>Bacteria</taxon>
        <taxon>Bacillati</taxon>
        <taxon>Bacillota</taxon>
        <taxon>Bacilli</taxon>
        <taxon>Bacillales</taxon>
        <taxon>Bacillaceae</taxon>
        <taxon>Sutcliffiella</taxon>
    </lineage>
</organism>
<protein>
    <submittedName>
        <fullName evidence="1">Phenylacetate-CoA oxygenase subunit PaaI</fullName>
    </submittedName>
</protein>
<dbReference type="GO" id="GO:0010124">
    <property type="term" value="P:phenylacetate catabolic process"/>
    <property type="evidence" value="ECO:0007669"/>
    <property type="project" value="InterPro"/>
</dbReference>
<reference evidence="1 2" key="1">
    <citation type="submission" date="2016-12" db="EMBL/GenBank/DDBJ databases">
        <title>The whole genome sequencing and assembly of Bacillus cohnii DSM 6307T strain.</title>
        <authorList>
            <person name="Lee Y.-J."/>
            <person name="Yi H."/>
            <person name="Bahn Y.-S."/>
            <person name="Kim J.F."/>
            <person name="Lee D.-W."/>
        </authorList>
    </citation>
    <scope>NUCLEOTIDE SEQUENCE [LARGE SCALE GENOMIC DNA]</scope>
    <source>
        <strain evidence="1 2">DSM 6307</strain>
    </source>
</reference>
<dbReference type="InterPro" id="IPR012347">
    <property type="entry name" value="Ferritin-like"/>
</dbReference>
<dbReference type="GO" id="GO:0005829">
    <property type="term" value="C:cytosol"/>
    <property type="evidence" value="ECO:0007669"/>
    <property type="project" value="TreeGrafter"/>
</dbReference>
<accession>A0A223KY99</accession>
<proteinExistence type="predicted"/>
<evidence type="ECO:0000313" key="1">
    <source>
        <dbReference type="EMBL" id="AST94318.1"/>
    </source>
</evidence>